<dbReference type="KEGG" id="mass:CR152_07235"/>
<dbReference type="Proteomes" id="UP000229897">
    <property type="component" value="Chromosome"/>
</dbReference>
<evidence type="ECO:0000313" key="2">
    <source>
        <dbReference type="Proteomes" id="UP000229897"/>
    </source>
</evidence>
<dbReference type="RefSeq" id="WP_099874309.1">
    <property type="nucleotide sequence ID" value="NZ_CP024608.1"/>
</dbReference>
<dbReference type="EMBL" id="CP024608">
    <property type="protein sequence ID" value="ATQ74324.1"/>
    <property type="molecule type" value="Genomic_DNA"/>
</dbReference>
<keyword evidence="2" id="KW-1185">Reference proteome</keyword>
<gene>
    <name evidence="1" type="ORF">CR152_07235</name>
</gene>
<dbReference type="OrthoDB" id="8758663at2"/>
<evidence type="ECO:0000313" key="1">
    <source>
        <dbReference type="EMBL" id="ATQ74324.1"/>
    </source>
</evidence>
<dbReference type="InterPro" id="IPR053716">
    <property type="entry name" value="Flag_assembly_chemotaxis_eff"/>
</dbReference>
<dbReference type="Gene3D" id="1.10.287.1700">
    <property type="match status" value="1"/>
</dbReference>
<accession>A0A2D2DH72</accession>
<sequence length="152" mass="16987">MSGARFRYALEPILLTRRWDHDALLGELAERNVAIRQQQEAIGALQAQSEQLALEWAGVCASGQALPVERFARTTRYLSQLAGQVRAEQAALAQLQAGRDELVDRVMASQRAIEAVEEHRDEMKAKFVQLRLSGDFKIADDQWNTLHAGTTT</sequence>
<organism evidence="1 2">
    <name type="scientific">Massilia violaceinigra</name>
    <dbReference type="NCBI Taxonomy" id="2045208"/>
    <lineage>
        <taxon>Bacteria</taxon>
        <taxon>Pseudomonadati</taxon>
        <taxon>Pseudomonadota</taxon>
        <taxon>Betaproteobacteria</taxon>
        <taxon>Burkholderiales</taxon>
        <taxon>Oxalobacteraceae</taxon>
        <taxon>Telluria group</taxon>
        <taxon>Massilia</taxon>
    </lineage>
</organism>
<evidence type="ECO:0008006" key="3">
    <source>
        <dbReference type="Google" id="ProtNLM"/>
    </source>
</evidence>
<reference evidence="1" key="1">
    <citation type="submission" date="2017-10" db="EMBL/GenBank/DDBJ databases">
        <title>Massilia psychrophilum sp. nov., a novel purple-pigmented bacterium isolated from Tianshan glacier, Xinjiang Municipality, China.</title>
        <authorList>
            <person name="Wang H."/>
        </authorList>
    </citation>
    <scope>NUCLEOTIDE SEQUENCE [LARGE SCALE GENOMIC DNA]</scope>
    <source>
        <strain evidence="1">B2</strain>
    </source>
</reference>
<protein>
    <recommendedName>
        <fullName evidence="3">Flagellar FliJ protein</fullName>
    </recommendedName>
</protein>
<proteinExistence type="predicted"/>
<dbReference type="AlphaFoldDB" id="A0A2D2DH72"/>
<name>A0A2D2DH72_9BURK</name>